<gene>
    <name evidence="2" type="ORF">JOF57_002869</name>
</gene>
<comment type="caution">
    <text evidence="2">The sequence shown here is derived from an EMBL/GenBank/DDBJ whole genome shotgun (WGS) entry which is preliminary data.</text>
</comment>
<feature type="repeat" description="WD" evidence="1">
    <location>
        <begin position="217"/>
        <end position="258"/>
    </location>
</feature>
<proteinExistence type="predicted"/>
<keyword evidence="3" id="KW-1185">Reference proteome</keyword>
<dbReference type="Gene3D" id="2.130.10.10">
    <property type="entry name" value="YVTN repeat-like/Quinoprotein amine dehydrogenase"/>
    <property type="match status" value="2"/>
</dbReference>
<dbReference type="Proteomes" id="UP000694460">
    <property type="component" value="Unassembled WGS sequence"/>
</dbReference>
<feature type="repeat" description="WD" evidence="1">
    <location>
        <begin position="259"/>
        <end position="300"/>
    </location>
</feature>
<sequence length="343" mass="36519">MVGAGLLAVLIVVVGLVVFIQRSTSDTGLIRPGEIPGVLVGFRPDGKLVAIDGEHSQIRFWNIATAQEVGTAINDPSPEHVVLSMDGQRLGVLDSGCLATSEPCDPMVELGGKGARIRLYEVASARMTCKIDQADLADDIEFDPAGNTLLIAGYADAVTLWDANTCASVGQLEIPGNRSYNYNLIDVTSDGTVLGAHLRSSVDLWNIHTRESIGRIDTGQDENMLGAAVSSDGSMYATASLDGTVRIWEVASRQQIGPALQHPAGPTSAAFSPDGRTLATAGQFDGFYLWDVRTGRQLPPLSTPVDASGDVAFTSDGKKLAFGTYRENEKEKQFARVIILKDI</sequence>
<dbReference type="PROSITE" id="PS50082">
    <property type="entry name" value="WD_REPEATS_2"/>
    <property type="match status" value="2"/>
</dbReference>
<dbReference type="Pfam" id="PF00400">
    <property type="entry name" value="WD40"/>
    <property type="match status" value="2"/>
</dbReference>
<protein>
    <submittedName>
        <fullName evidence="2">WD40 repeat protein</fullName>
    </submittedName>
</protein>
<evidence type="ECO:0000256" key="1">
    <source>
        <dbReference type="PROSITE-ProRule" id="PRU00221"/>
    </source>
</evidence>
<dbReference type="InterPro" id="IPR001680">
    <property type="entry name" value="WD40_rpt"/>
</dbReference>
<dbReference type="SUPFAM" id="SSF50998">
    <property type="entry name" value="Quinoprotein alcohol dehydrogenase-like"/>
    <property type="match status" value="1"/>
</dbReference>
<dbReference type="PANTHER" id="PTHR19879">
    <property type="entry name" value="TRANSCRIPTION INITIATION FACTOR TFIID"/>
    <property type="match status" value="1"/>
</dbReference>
<evidence type="ECO:0000313" key="2">
    <source>
        <dbReference type="EMBL" id="MBP2452956.1"/>
    </source>
</evidence>
<dbReference type="PANTHER" id="PTHR19879:SF9">
    <property type="entry name" value="TRANSCRIPTION INITIATION FACTOR TFIID SUBUNIT 5"/>
    <property type="match status" value="1"/>
</dbReference>
<dbReference type="PROSITE" id="PS50294">
    <property type="entry name" value="WD_REPEATS_REGION"/>
    <property type="match status" value="1"/>
</dbReference>
<dbReference type="EMBL" id="JAGIOP010000002">
    <property type="protein sequence ID" value="MBP2452956.1"/>
    <property type="molecule type" value="Genomic_DNA"/>
</dbReference>
<keyword evidence="1" id="KW-0853">WD repeat</keyword>
<dbReference type="RefSeq" id="WP_209917419.1">
    <property type="nucleotide sequence ID" value="NZ_JAGIOP010000002.1"/>
</dbReference>
<accession>A0ABS4ZUW4</accession>
<organism evidence="2 3">
    <name type="scientific">Mycolicibacterium lutetiense</name>
    <dbReference type="NCBI Taxonomy" id="1641992"/>
    <lineage>
        <taxon>Bacteria</taxon>
        <taxon>Bacillati</taxon>
        <taxon>Actinomycetota</taxon>
        <taxon>Actinomycetes</taxon>
        <taxon>Mycobacteriales</taxon>
        <taxon>Mycobacteriaceae</taxon>
        <taxon>Mycolicibacterium</taxon>
    </lineage>
</organism>
<dbReference type="InterPro" id="IPR015943">
    <property type="entry name" value="WD40/YVTN_repeat-like_dom_sf"/>
</dbReference>
<reference evidence="2 3" key="1">
    <citation type="submission" date="2021-03" db="EMBL/GenBank/DDBJ databases">
        <title>Sequencing the genomes of 1000 actinobacteria strains.</title>
        <authorList>
            <person name="Klenk H.-P."/>
        </authorList>
    </citation>
    <scope>NUCLEOTIDE SEQUENCE [LARGE SCALE GENOMIC DNA]</scope>
    <source>
        <strain evidence="2 3">DSM 46713</strain>
    </source>
</reference>
<name>A0ABS4ZUW4_9MYCO</name>
<dbReference type="SMART" id="SM00320">
    <property type="entry name" value="WD40"/>
    <property type="match status" value="3"/>
</dbReference>
<dbReference type="InterPro" id="IPR011047">
    <property type="entry name" value="Quinoprotein_ADH-like_sf"/>
</dbReference>
<evidence type="ECO:0000313" key="3">
    <source>
        <dbReference type="Proteomes" id="UP000694460"/>
    </source>
</evidence>